<dbReference type="GO" id="GO:0034198">
    <property type="term" value="P:cellular response to amino acid starvation"/>
    <property type="evidence" value="ECO:0007669"/>
    <property type="project" value="TreeGrafter"/>
</dbReference>
<dbReference type="Pfam" id="PF24064">
    <property type="entry name" value="HTH_NPRL3"/>
    <property type="match status" value="1"/>
</dbReference>
<comment type="function">
    <text evidence="4">Mediates inactivation of the TORC1 complex in response to amino acid starvation. Required for meiotic nuclear division.</text>
</comment>
<dbReference type="PANTHER" id="PTHR13153:SF5">
    <property type="entry name" value="GATOR COMPLEX PROTEIN NPRL3"/>
    <property type="match status" value="1"/>
</dbReference>
<proteinExistence type="inferred from homology"/>
<dbReference type="RefSeq" id="XP_018988311.1">
    <property type="nucleotide sequence ID" value="XM_019127672.1"/>
</dbReference>
<evidence type="ECO:0000256" key="1">
    <source>
        <dbReference type="ARBA" id="ARBA00010546"/>
    </source>
</evidence>
<feature type="chain" id="PRO_5009134464" description="Nitrogen permease regulator 3" evidence="6">
    <location>
        <begin position="20"/>
        <end position="713"/>
    </location>
</feature>
<feature type="compositionally biased region" description="Polar residues" evidence="5">
    <location>
        <begin position="76"/>
        <end position="87"/>
    </location>
</feature>
<feature type="compositionally biased region" description="Low complexity" evidence="5">
    <location>
        <begin position="122"/>
        <end position="131"/>
    </location>
</feature>
<dbReference type="GO" id="GO:0051321">
    <property type="term" value="P:meiotic cell cycle"/>
    <property type="evidence" value="ECO:0007669"/>
    <property type="project" value="UniProtKB-UniRule"/>
</dbReference>
<evidence type="ECO:0000256" key="2">
    <source>
        <dbReference type="ARBA" id="ARBA00017880"/>
    </source>
</evidence>
<feature type="region of interest" description="Disordered" evidence="5">
    <location>
        <begin position="196"/>
        <end position="250"/>
    </location>
</feature>
<gene>
    <name evidence="8" type="ORF">BABINDRAFT_159463</name>
</gene>
<organism evidence="8 9">
    <name type="scientific">Babjeviella inositovora NRRL Y-12698</name>
    <dbReference type="NCBI Taxonomy" id="984486"/>
    <lineage>
        <taxon>Eukaryota</taxon>
        <taxon>Fungi</taxon>
        <taxon>Dikarya</taxon>
        <taxon>Ascomycota</taxon>
        <taxon>Saccharomycotina</taxon>
        <taxon>Pichiomycetes</taxon>
        <taxon>Serinales incertae sedis</taxon>
        <taxon>Babjeviella</taxon>
    </lineage>
</organism>
<dbReference type="STRING" id="984486.A0A1E3QZ79"/>
<accession>A0A1E3QZ79</accession>
<evidence type="ECO:0000256" key="4">
    <source>
        <dbReference type="RuleBase" id="RU368069"/>
    </source>
</evidence>
<dbReference type="GO" id="GO:0038202">
    <property type="term" value="P:TORC1 signaling"/>
    <property type="evidence" value="ECO:0007669"/>
    <property type="project" value="TreeGrafter"/>
</dbReference>
<dbReference type="Pfam" id="PF03666">
    <property type="entry name" value="NPR3"/>
    <property type="match status" value="1"/>
</dbReference>
<name>A0A1E3QZ79_9ASCO</name>
<dbReference type="PANTHER" id="PTHR13153">
    <property type="entry name" value="CGTHBA PROTEIN -14 GENE PROTEIN"/>
    <property type="match status" value="1"/>
</dbReference>
<dbReference type="OrthoDB" id="18648at2759"/>
<dbReference type="GO" id="GO:1990130">
    <property type="term" value="C:GATOR1 complex"/>
    <property type="evidence" value="ECO:0007669"/>
    <property type="project" value="TreeGrafter"/>
</dbReference>
<keyword evidence="4" id="KW-0469">Meiosis</keyword>
<dbReference type="Proteomes" id="UP000094336">
    <property type="component" value="Unassembled WGS sequence"/>
</dbReference>
<dbReference type="EMBL" id="KV454426">
    <property type="protein sequence ID" value="ODQ82983.1"/>
    <property type="molecule type" value="Genomic_DNA"/>
</dbReference>
<dbReference type="InterPro" id="IPR056603">
    <property type="entry name" value="HTH_NPRL3"/>
</dbReference>
<evidence type="ECO:0000256" key="3">
    <source>
        <dbReference type="ARBA" id="ARBA00030028"/>
    </source>
</evidence>
<feature type="signal peptide" evidence="6">
    <location>
        <begin position="1"/>
        <end position="19"/>
    </location>
</feature>
<comment type="subcellular location">
    <subcellularLocation>
        <location evidence="4">Vacuole membrane</location>
        <topology evidence="4">Peripheral membrane protein</topology>
    </subcellularLocation>
</comment>
<dbReference type="InterPro" id="IPR005365">
    <property type="entry name" value="Npr3"/>
</dbReference>
<dbReference type="AlphaFoldDB" id="A0A1E3QZ79"/>
<evidence type="ECO:0000313" key="8">
    <source>
        <dbReference type="EMBL" id="ODQ82983.1"/>
    </source>
</evidence>
<evidence type="ECO:0000256" key="5">
    <source>
        <dbReference type="SAM" id="MobiDB-lite"/>
    </source>
</evidence>
<sequence>MSLFLPNPCLLGILVAVSTHSGPLLVYHYPPKPKAHNYKATPVSQQLSQELLQNEYFDDFSSSSSGDEGRNDESDASSTTCSMTTDSVGFRNLPEGNYVSGKALLELIEEKERRRSRKAAKRSALQAKLAKTTSHDAESIHKEAEQEVDDKKVFGFDVDFLSELVHPPHLICNNRFDLSVDDMTFVGLPIHVNDDGTWRRTGNASRRSKSKKSSSKVSGVYSAHSDNPAEPEASEDETLEMPTLTKPEPRDDCPMHMFHIVFVMNPPIVEYNQRIDEMFHYVISRLSLILRYEQAKSNYVWNELLAISKVKEESGDMDPHELSDRIIAHSSLARAVSSCYNSISNSNIANLEINGKLRSFQIPIKTEFSTLLPSTVPVLPGSYLSSINPFTADTETESTADGYDDMVHLALLLLDDPETIISDIQAEKESVLANFIRTIRATESLNRLAAASGMDIQQIQSFASHLIYWRRARMIPPIQARNVYIVSPMAPISSLKHDMSLFKQQFQALPSLSRFLSLLSSSKPRQYSSFIPSHDHRDMYLGAIAWLIRHGYVTQLHTYVWVKISSQIKMEVDEELENEAMKNHTRQPQKTNPKASTDNSSKVVSTDNSSKKEEQPIKVARADSNTTARLIIEDEGDTILLDPERASAIERRWVAKCLEGKLPEIVTLFYRLLKYFNGKHPLEILLVREGLSRQELRRLLAATEEYIISVKHW</sequence>
<keyword evidence="4 6" id="KW-0732">Signal</keyword>
<feature type="region of interest" description="Disordered" evidence="5">
    <location>
        <begin position="115"/>
        <end position="145"/>
    </location>
</feature>
<dbReference type="GeneID" id="30145525"/>
<reference evidence="9" key="1">
    <citation type="submission" date="2016-05" db="EMBL/GenBank/DDBJ databases">
        <title>Comparative genomics of biotechnologically important yeasts.</title>
        <authorList>
            <consortium name="DOE Joint Genome Institute"/>
            <person name="Riley R."/>
            <person name="Haridas S."/>
            <person name="Wolfe K.H."/>
            <person name="Lopes M.R."/>
            <person name="Hittinger C.T."/>
            <person name="Goker M."/>
            <person name="Salamov A."/>
            <person name="Wisecaver J."/>
            <person name="Long T.M."/>
            <person name="Aerts A.L."/>
            <person name="Barry K."/>
            <person name="Choi C."/>
            <person name="Clum A."/>
            <person name="Coughlan A.Y."/>
            <person name="Deshpande S."/>
            <person name="Douglass A.P."/>
            <person name="Hanson S.J."/>
            <person name="Klenk H.-P."/>
            <person name="Labutti K."/>
            <person name="Lapidus A."/>
            <person name="Lindquist E."/>
            <person name="Lipzen A."/>
            <person name="Meier-Kolthoff J.P."/>
            <person name="Ohm R.A."/>
            <person name="Otillar R.P."/>
            <person name="Pangilinan J."/>
            <person name="Peng Y."/>
            <person name="Rokas A."/>
            <person name="Rosa C.A."/>
            <person name="Scheuner C."/>
            <person name="Sibirny A.A."/>
            <person name="Slot J.C."/>
            <person name="Stielow J.B."/>
            <person name="Sun H."/>
            <person name="Kurtzman C.P."/>
            <person name="Blackwell M."/>
            <person name="Grigoriev I.V."/>
            <person name="Jeffries T.W."/>
        </authorList>
    </citation>
    <scope>NUCLEOTIDE SEQUENCE [LARGE SCALE GENOMIC DNA]</scope>
    <source>
        <strain evidence="9">NRRL Y-12698</strain>
    </source>
</reference>
<dbReference type="GO" id="GO:0005774">
    <property type="term" value="C:vacuolar membrane"/>
    <property type="evidence" value="ECO:0007669"/>
    <property type="project" value="UniProtKB-SubCell"/>
</dbReference>
<dbReference type="GO" id="GO:0010508">
    <property type="term" value="P:positive regulation of autophagy"/>
    <property type="evidence" value="ECO:0007669"/>
    <property type="project" value="TreeGrafter"/>
</dbReference>
<evidence type="ECO:0000259" key="7">
    <source>
        <dbReference type="Pfam" id="PF24064"/>
    </source>
</evidence>
<feature type="compositionally biased region" description="Basic and acidic residues" evidence="5">
    <location>
        <begin position="133"/>
        <end position="145"/>
    </location>
</feature>
<keyword evidence="9" id="KW-1185">Reference proteome</keyword>
<feature type="compositionally biased region" description="Polar residues" evidence="5">
    <location>
        <begin position="586"/>
        <end position="608"/>
    </location>
</feature>
<feature type="domain" description="GATOR1 complex protein NPRL3 C-terminal HTH" evidence="7">
    <location>
        <begin position="647"/>
        <end position="708"/>
    </location>
</feature>
<protein>
    <recommendedName>
        <fullName evidence="2 4">Nitrogen permease regulator 3</fullName>
    </recommendedName>
    <alternativeName>
        <fullName evidence="3 4">Required for meiotic nuclear division protein 11</fullName>
    </alternativeName>
</protein>
<feature type="region of interest" description="Disordered" evidence="5">
    <location>
        <begin position="579"/>
        <end position="619"/>
    </location>
</feature>
<comment type="similarity">
    <text evidence="1 4">Belongs to the NPR3 family.</text>
</comment>
<dbReference type="GO" id="GO:1904262">
    <property type="term" value="P:negative regulation of TORC1 signaling"/>
    <property type="evidence" value="ECO:0007669"/>
    <property type="project" value="TreeGrafter"/>
</dbReference>
<evidence type="ECO:0000313" key="9">
    <source>
        <dbReference type="Proteomes" id="UP000094336"/>
    </source>
</evidence>
<evidence type="ECO:0000256" key="6">
    <source>
        <dbReference type="SAM" id="SignalP"/>
    </source>
</evidence>
<feature type="region of interest" description="Disordered" evidence="5">
    <location>
        <begin position="58"/>
        <end position="88"/>
    </location>
</feature>